<dbReference type="EMBL" id="MFDH01000027">
    <property type="protein sequence ID" value="OGE35201.1"/>
    <property type="molecule type" value="Genomic_DNA"/>
</dbReference>
<dbReference type="STRING" id="1797780.A3E45_02870"/>
<keyword evidence="1" id="KW-0472">Membrane</keyword>
<proteinExistence type="predicted"/>
<evidence type="ECO:0000313" key="3">
    <source>
        <dbReference type="Proteomes" id="UP000176405"/>
    </source>
</evidence>
<feature type="transmembrane region" description="Helical" evidence="1">
    <location>
        <begin position="6"/>
        <end position="26"/>
    </location>
</feature>
<dbReference type="Proteomes" id="UP000176405">
    <property type="component" value="Unassembled WGS sequence"/>
</dbReference>
<evidence type="ECO:0000256" key="1">
    <source>
        <dbReference type="SAM" id="Phobius"/>
    </source>
</evidence>
<accession>A0A1F5K3C2</accession>
<dbReference type="InterPro" id="IPR011044">
    <property type="entry name" value="Quino_amine_DH_bsu"/>
</dbReference>
<evidence type="ECO:0000313" key="2">
    <source>
        <dbReference type="EMBL" id="OGE35201.1"/>
    </source>
</evidence>
<reference evidence="2 3" key="1">
    <citation type="journal article" date="2016" name="Nat. Commun.">
        <title>Thousands of microbial genomes shed light on interconnected biogeochemical processes in an aquifer system.</title>
        <authorList>
            <person name="Anantharaman K."/>
            <person name="Brown C.T."/>
            <person name="Hug L.A."/>
            <person name="Sharon I."/>
            <person name="Castelle C.J."/>
            <person name="Probst A.J."/>
            <person name="Thomas B.C."/>
            <person name="Singh A."/>
            <person name="Wilkins M.J."/>
            <person name="Karaoz U."/>
            <person name="Brodie E.L."/>
            <person name="Williams K.H."/>
            <person name="Hubbard S.S."/>
            <person name="Banfield J.F."/>
        </authorList>
    </citation>
    <scope>NUCLEOTIDE SEQUENCE [LARGE SCALE GENOMIC DNA]</scope>
</reference>
<organism evidence="2 3">
    <name type="scientific">Candidatus Daviesbacteria bacterium RIFCSPHIGHO2_12_FULL_43_11</name>
    <dbReference type="NCBI Taxonomy" id="1797780"/>
    <lineage>
        <taxon>Bacteria</taxon>
        <taxon>Candidatus Daviesiibacteriota</taxon>
    </lineage>
</organism>
<name>A0A1F5K3C2_9BACT</name>
<protein>
    <submittedName>
        <fullName evidence="2">Uncharacterized protein</fullName>
    </submittedName>
</protein>
<comment type="caution">
    <text evidence="2">The sequence shown here is derived from an EMBL/GenBank/DDBJ whole genome shotgun (WGS) entry which is preliminary data.</text>
</comment>
<dbReference type="AlphaFoldDB" id="A0A1F5K3C2"/>
<gene>
    <name evidence="2" type="ORF">A3E45_02870</name>
</gene>
<keyword evidence="1" id="KW-1133">Transmembrane helix</keyword>
<sequence>MQKGFVQFIVLGVVALVIVAAGAFYLQGKEDFLHLGKQSTSNENKTIPTEIAGIPIYPGAVFLGKKLEKVCQNQIPESCQPAITYTFQVTNTDKDTDTDKDKIVNWYNNDESKQGWKVGGGGGCPAPAICFSGIRKEGDSRKFQMDVYYGEDPDKPLNKIDIRFAKFTAPIENWKTYTDKNYGFSLKYPPDFSLLEDATEPSRGRIITALRLEGKENGNHPVINFGITKTDMVAENWISSNNLCPLYLYESGFKCTDLNDPTRNFIQFSTLDKQWPTRETIFKRLGVLFDVSLLNSIVNKPLSDEDVFIYHTIMSTFQAPSIKSITYNKDCSIKVTLSTDKTITTINPPAFRKGCSFTGQPLFDPQISADGKYGAFELWMTEKSQSLGEGTDNSVFVYFADQNDWIKAYSFGAASVENMTFSKDNNNNLELTVGIPGTTDNKTIVLWGIADNFDKVVDPQTKEVKYSDEFPIKYVIYDEN</sequence>
<keyword evidence="1" id="KW-0812">Transmembrane</keyword>
<dbReference type="SUPFAM" id="SSF50969">
    <property type="entry name" value="YVTN repeat-like/Quinoprotein amine dehydrogenase"/>
    <property type="match status" value="1"/>
</dbReference>